<comment type="subcellular location">
    <subcellularLocation>
        <location evidence="1">Membrane</location>
        <topology evidence="1">Multi-pass membrane protein</topology>
    </subcellularLocation>
</comment>
<dbReference type="GO" id="GO:0009725">
    <property type="term" value="P:response to hormone"/>
    <property type="evidence" value="ECO:0007669"/>
    <property type="project" value="TreeGrafter"/>
</dbReference>
<evidence type="ECO:0000256" key="6">
    <source>
        <dbReference type="SAM" id="Phobius"/>
    </source>
</evidence>
<feature type="transmembrane region" description="Helical" evidence="6">
    <location>
        <begin position="90"/>
        <end position="111"/>
    </location>
</feature>
<feature type="transmembrane region" description="Helical" evidence="6">
    <location>
        <begin position="324"/>
        <end position="346"/>
    </location>
</feature>
<dbReference type="InterPro" id="IPR004254">
    <property type="entry name" value="AdipoR/HlyIII-related"/>
</dbReference>
<organism evidence="7 8">
    <name type="scientific">Dendrobium chrysotoxum</name>
    <name type="common">Orchid</name>
    <dbReference type="NCBI Taxonomy" id="161865"/>
    <lineage>
        <taxon>Eukaryota</taxon>
        <taxon>Viridiplantae</taxon>
        <taxon>Streptophyta</taxon>
        <taxon>Embryophyta</taxon>
        <taxon>Tracheophyta</taxon>
        <taxon>Spermatophyta</taxon>
        <taxon>Magnoliopsida</taxon>
        <taxon>Liliopsida</taxon>
        <taxon>Asparagales</taxon>
        <taxon>Orchidaceae</taxon>
        <taxon>Epidendroideae</taxon>
        <taxon>Malaxideae</taxon>
        <taxon>Dendrobiinae</taxon>
        <taxon>Dendrobium</taxon>
    </lineage>
</organism>
<dbReference type="Pfam" id="PF03006">
    <property type="entry name" value="HlyIII"/>
    <property type="match status" value="1"/>
</dbReference>
<keyword evidence="3 6" id="KW-1133">Transmembrane helix</keyword>
<dbReference type="GO" id="GO:0009744">
    <property type="term" value="P:response to sucrose"/>
    <property type="evidence" value="ECO:0007669"/>
    <property type="project" value="UniProtKB-ARBA"/>
</dbReference>
<keyword evidence="5" id="KW-0479">Metal-binding</keyword>
<feature type="transmembrane region" description="Helical" evidence="6">
    <location>
        <begin position="159"/>
        <end position="179"/>
    </location>
</feature>
<evidence type="ECO:0000256" key="5">
    <source>
        <dbReference type="PIRSR" id="PIRSR604254-1"/>
    </source>
</evidence>
<gene>
    <name evidence="7" type="ORF">IEQ34_007055</name>
</gene>
<feature type="binding site" evidence="5">
    <location>
        <position position="326"/>
    </location>
    <ligand>
        <name>Zn(2+)</name>
        <dbReference type="ChEBI" id="CHEBI:29105"/>
    </ligand>
</feature>
<keyword evidence="4 6" id="KW-0472">Membrane</keyword>
<dbReference type="Proteomes" id="UP000775213">
    <property type="component" value="Unassembled WGS sequence"/>
</dbReference>
<feature type="transmembrane region" description="Helical" evidence="6">
    <location>
        <begin position="255"/>
        <end position="275"/>
    </location>
</feature>
<evidence type="ECO:0000313" key="8">
    <source>
        <dbReference type="Proteomes" id="UP000775213"/>
    </source>
</evidence>
<feature type="binding site" evidence="5">
    <location>
        <position position="322"/>
    </location>
    <ligand>
        <name>Zn(2+)</name>
        <dbReference type="ChEBI" id="CHEBI:29105"/>
    </ligand>
</feature>
<sequence>MCFDESARKMVKSSFLSKSSSQFLLSAPADSTRGTKCCTNKAAKCELVDYDSLPEFLKHNQFIINYYRSEWPLKQTLLSIFSIHNETLNIWTHLIGFFIFLILTGYAASVFPVDSNAYPLLQLSTIGNSSNAIYIHRSNQTTEMANSEPVETVLSRWPFYLYLAGAMFCLLMSSACHLLSCHCSRTSYIMLRLDFAGISGLIVSSYYPIVYYTFTCSPFIRDLYLALFTTFGLVTVVIALMPVFDSPQFRPVRAVLFASIAASVVVPIAHKMIAFGDQPEAVLTTRYEAVMMMFYGVGVVVYSARVPERWLPGKFDLAGHSHQLFHVLVVAGAYTHYLASVVYLRWREAEGC</sequence>
<feature type="transmembrane region" description="Helical" evidence="6">
    <location>
        <begin position="191"/>
        <end position="211"/>
    </location>
</feature>
<dbReference type="EMBL" id="JAGFBR010000007">
    <property type="protein sequence ID" value="KAH0464269.1"/>
    <property type="molecule type" value="Genomic_DNA"/>
</dbReference>
<dbReference type="GO" id="GO:0046872">
    <property type="term" value="F:metal ion binding"/>
    <property type="evidence" value="ECO:0007669"/>
    <property type="project" value="UniProtKB-KW"/>
</dbReference>
<evidence type="ECO:0000256" key="2">
    <source>
        <dbReference type="ARBA" id="ARBA00022692"/>
    </source>
</evidence>
<dbReference type="PANTHER" id="PTHR20855:SF113">
    <property type="entry name" value="HAEMOLYSIN-III RELATED FAMILY PROTEIN, EXPRESSED"/>
    <property type="match status" value="1"/>
</dbReference>
<feature type="transmembrane region" description="Helical" evidence="6">
    <location>
        <begin position="287"/>
        <end position="304"/>
    </location>
</feature>
<feature type="transmembrane region" description="Helical" evidence="6">
    <location>
        <begin position="223"/>
        <end position="243"/>
    </location>
</feature>
<evidence type="ECO:0000256" key="1">
    <source>
        <dbReference type="ARBA" id="ARBA00004141"/>
    </source>
</evidence>
<comment type="caution">
    <text evidence="7">The sequence shown here is derived from an EMBL/GenBank/DDBJ whole genome shotgun (WGS) entry which is preliminary data.</text>
</comment>
<name>A0AAV7H993_DENCH</name>
<accession>A0AAV7H993</accession>
<keyword evidence="5" id="KW-0862">Zinc</keyword>
<proteinExistence type="predicted"/>
<evidence type="ECO:0008006" key="9">
    <source>
        <dbReference type="Google" id="ProtNLM"/>
    </source>
</evidence>
<evidence type="ECO:0000313" key="7">
    <source>
        <dbReference type="EMBL" id="KAH0464269.1"/>
    </source>
</evidence>
<dbReference type="GO" id="GO:0038023">
    <property type="term" value="F:signaling receptor activity"/>
    <property type="evidence" value="ECO:0007669"/>
    <property type="project" value="TreeGrafter"/>
</dbReference>
<dbReference type="GO" id="GO:0016020">
    <property type="term" value="C:membrane"/>
    <property type="evidence" value="ECO:0007669"/>
    <property type="project" value="UniProtKB-SubCell"/>
</dbReference>
<keyword evidence="2 6" id="KW-0812">Transmembrane</keyword>
<keyword evidence="8" id="KW-1185">Reference proteome</keyword>
<feature type="binding site" evidence="5">
    <location>
        <position position="177"/>
    </location>
    <ligand>
        <name>Zn(2+)</name>
        <dbReference type="ChEBI" id="CHEBI:29105"/>
    </ligand>
</feature>
<dbReference type="AlphaFoldDB" id="A0AAV7H993"/>
<evidence type="ECO:0000256" key="4">
    <source>
        <dbReference type="ARBA" id="ARBA00023136"/>
    </source>
</evidence>
<dbReference type="PANTHER" id="PTHR20855">
    <property type="entry name" value="ADIPOR/PROGESTIN RECEPTOR-RELATED"/>
    <property type="match status" value="1"/>
</dbReference>
<reference evidence="7 8" key="1">
    <citation type="journal article" date="2021" name="Hortic Res">
        <title>Chromosome-scale assembly of the Dendrobium chrysotoxum genome enhances the understanding of orchid evolution.</title>
        <authorList>
            <person name="Zhang Y."/>
            <person name="Zhang G.Q."/>
            <person name="Zhang D."/>
            <person name="Liu X.D."/>
            <person name="Xu X.Y."/>
            <person name="Sun W.H."/>
            <person name="Yu X."/>
            <person name="Zhu X."/>
            <person name="Wang Z.W."/>
            <person name="Zhao X."/>
            <person name="Zhong W.Y."/>
            <person name="Chen H."/>
            <person name="Yin W.L."/>
            <person name="Huang T."/>
            <person name="Niu S.C."/>
            <person name="Liu Z.J."/>
        </authorList>
    </citation>
    <scope>NUCLEOTIDE SEQUENCE [LARGE SCALE GENOMIC DNA]</scope>
    <source>
        <strain evidence="7">Lindl</strain>
    </source>
</reference>
<evidence type="ECO:0000256" key="3">
    <source>
        <dbReference type="ARBA" id="ARBA00022989"/>
    </source>
</evidence>
<protein>
    <recommendedName>
        <fullName evidence="9">Heptahelical transmembrane protein 4-like</fullName>
    </recommendedName>
</protein>